<dbReference type="Proteomes" id="UP001200145">
    <property type="component" value="Unassembled WGS sequence"/>
</dbReference>
<evidence type="ECO:0000313" key="13">
    <source>
        <dbReference type="EMBL" id="MCF1715426.1"/>
    </source>
</evidence>
<dbReference type="PRINTS" id="PR00762">
    <property type="entry name" value="CLCHANNEL"/>
</dbReference>
<keyword evidence="14" id="KW-1185">Reference proteome</keyword>
<keyword evidence="5" id="KW-0406">Ion transport</keyword>
<evidence type="ECO:0000256" key="2">
    <source>
        <dbReference type="ARBA" id="ARBA00022448"/>
    </source>
</evidence>
<feature type="transmembrane region" description="Helical" evidence="11">
    <location>
        <begin position="270"/>
        <end position="288"/>
    </location>
</feature>
<evidence type="ECO:0000256" key="3">
    <source>
        <dbReference type="ARBA" id="ARBA00022692"/>
    </source>
</evidence>
<dbReference type="PANTHER" id="PTHR43427">
    <property type="entry name" value="CHLORIDE CHANNEL PROTEIN CLC-E"/>
    <property type="match status" value="1"/>
</dbReference>
<comment type="subcellular location">
    <subcellularLocation>
        <location evidence="1">Membrane</location>
        <topology evidence="1">Multi-pass membrane protein</topology>
    </subcellularLocation>
</comment>
<organism evidence="13 14">
    <name type="scientific">Flavihumibacter fluminis</name>
    <dbReference type="NCBI Taxonomy" id="2909236"/>
    <lineage>
        <taxon>Bacteria</taxon>
        <taxon>Pseudomonadati</taxon>
        <taxon>Bacteroidota</taxon>
        <taxon>Chitinophagia</taxon>
        <taxon>Chitinophagales</taxon>
        <taxon>Chitinophagaceae</taxon>
        <taxon>Flavihumibacter</taxon>
    </lineage>
</organism>
<keyword evidence="3 11" id="KW-0812">Transmembrane</keyword>
<reference evidence="13 14" key="1">
    <citation type="submission" date="2022-01" db="EMBL/GenBank/DDBJ databases">
        <title>Flavihumibacter sp. nov., isolated from sediment of a river.</title>
        <authorList>
            <person name="Liu H."/>
        </authorList>
    </citation>
    <scope>NUCLEOTIDE SEQUENCE [LARGE SCALE GENOMIC DNA]</scope>
    <source>
        <strain evidence="13 14">RY-1</strain>
    </source>
</reference>
<feature type="transmembrane region" description="Helical" evidence="11">
    <location>
        <begin position="380"/>
        <end position="404"/>
    </location>
</feature>
<feature type="transmembrane region" description="Helical" evidence="11">
    <location>
        <begin position="190"/>
        <end position="212"/>
    </location>
</feature>
<dbReference type="RefSeq" id="WP_234866379.1">
    <property type="nucleotide sequence ID" value="NZ_JAKEVY010000003.1"/>
</dbReference>
<evidence type="ECO:0000256" key="7">
    <source>
        <dbReference type="ARBA" id="ARBA00023173"/>
    </source>
</evidence>
<dbReference type="InterPro" id="IPR000644">
    <property type="entry name" value="CBS_dom"/>
</dbReference>
<dbReference type="InterPro" id="IPR050368">
    <property type="entry name" value="ClC-type_chloride_channel"/>
</dbReference>
<dbReference type="InterPro" id="IPR014743">
    <property type="entry name" value="Cl-channel_core"/>
</dbReference>
<keyword evidence="9" id="KW-0407">Ion channel</keyword>
<protein>
    <submittedName>
        <fullName evidence="13">Chloride channel protein</fullName>
    </submittedName>
</protein>
<feature type="transmembrane region" description="Helical" evidence="11">
    <location>
        <begin position="156"/>
        <end position="184"/>
    </location>
</feature>
<dbReference type="SMART" id="SM00116">
    <property type="entry name" value="CBS"/>
    <property type="match status" value="2"/>
</dbReference>
<dbReference type="PROSITE" id="PS51371">
    <property type="entry name" value="CBS"/>
    <property type="match status" value="1"/>
</dbReference>
<dbReference type="CDD" id="cd00400">
    <property type="entry name" value="Voltage_gated_ClC"/>
    <property type="match status" value="1"/>
</dbReference>
<evidence type="ECO:0000256" key="8">
    <source>
        <dbReference type="ARBA" id="ARBA00023214"/>
    </source>
</evidence>
<comment type="caution">
    <text evidence="13">The sequence shown here is derived from an EMBL/GenBank/DDBJ whole genome shotgun (WGS) entry which is preliminary data.</text>
</comment>
<evidence type="ECO:0000256" key="10">
    <source>
        <dbReference type="PROSITE-ProRule" id="PRU00703"/>
    </source>
</evidence>
<dbReference type="CDD" id="cd02205">
    <property type="entry name" value="CBS_pair_SF"/>
    <property type="match status" value="1"/>
</dbReference>
<keyword evidence="4 11" id="KW-1133">Transmembrane helix</keyword>
<feature type="transmembrane region" description="Helical" evidence="11">
    <location>
        <begin position="410"/>
        <end position="427"/>
    </location>
</feature>
<keyword evidence="2" id="KW-0813">Transport</keyword>
<dbReference type="PANTHER" id="PTHR43427:SF6">
    <property type="entry name" value="CHLORIDE CHANNEL PROTEIN CLC-E"/>
    <property type="match status" value="1"/>
</dbReference>
<evidence type="ECO:0000256" key="1">
    <source>
        <dbReference type="ARBA" id="ARBA00004141"/>
    </source>
</evidence>
<feature type="transmembrane region" description="Helical" evidence="11">
    <location>
        <begin position="349"/>
        <end position="368"/>
    </location>
</feature>
<sequence>MKKIVQLYKFLLIYLRQRLNRLQYMMFVAVITGLIAGLAAVLLKTFVHFLQEWINRPVKNDYIYLLFPIIGLLIVVLLKKRFFHGYIEKGVAMVLRSIAGKSSFIPLSDTYKHMVTSAFTVGLGGSAGLEAPIVSTGAAIGSNTGRIHGMEYRERTLLIACGAAAGIAAVFNAPIAGVIFAIEILLTETIVSYFIPLMIAAVTGALCSRIILQESILFNFRLREAFDYYNVPFYILLGFASGFVSLYYARVFKSTEKKVVGITQRPYQRAIVAGIFLVLLMAVFPPLFGEGYNTISLLANGNPQGVVEKFIGREYINEWGLLLFAGAIFLLKPIAAGITIGGGGNGGNFAPSLFVGAYLGFFVSRLANNTKWLTLPEANFSLVGMAGVLSGVMYCPLTAIFLIAEITNGYELFIPLMLVSAISFFIVKHFEPYSMETKQLAMEGSIFTHRKEDNILSQLRVADFRLEQYATIRNDQSLADLVNLINNVNKNLFAVTDKDNRFVGIVELNDLKGRLFDPSGLAQAKIQTYVKKAPAVITPEEPMKKVMEKMDITQSWYLPVVNSEKEFIGFLSKAIIFEKYREALANQADLYT</sequence>
<dbReference type="SUPFAM" id="SSF54631">
    <property type="entry name" value="CBS-domain pair"/>
    <property type="match status" value="1"/>
</dbReference>
<dbReference type="Pfam" id="PF00654">
    <property type="entry name" value="Voltage_CLC"/>
    <property type="match status" value="1"/>
</dbReference>
<keyword evidence="7" id="KW-0869">Chloride channel</keyword>
<dbReference type="Gene3D" id="3.10.580.10">
    <property type="entry name" value="CBS-domain"/>
    <property type="match status" value="1"/>
</dbReference>
<feature type="transmembrane region" description="Helical" evidence="11">
    <location>
        <begin position="62"/>
        <end position="78"/>
    </location>
</feature>
<accession>A0ABS9BII9</accession>
<dbReference type="InterPro" id="IPR046342">
    <property type="entry name" value="CBS_dom_sf"/>
</dbReference>
<evidence type="ECO:0000313" key="14">
    <source>
        <dbReference type="Proteomes" id="UP001200145"/>
    </source>
</evidence>
<dbReference type="EMBL" id="JAKEVY010000003">
    <property type="protein sequence ID" value="MCF1715426.1"/>
    <property type="molecule type" value="Genomic_DNA"/>
</dbReference>
<feature type="transmembrane region" description="Helical" evidence="11">
    <location>
        <begin position="21"/>
        <end position="42"/>
    </location>
</feature>
<keyword evidence="8" id="KW-0868">Chloride</keyword>
<feature type="domain" description="CBS" evidence="12">
    <location>
        <begin position="530"/>
        <end position="590"/>
    </location>
</feature>
<dbReference type="Gene3D" id="1.10.3080.10">
    <property type="entry name" value="Clc chloride channel"/>
    <property type="match status" value="1"/>
</dbReference>
<dbReference type="Pfam" id="PF00571">
    <property type="entry name" value="CBS"/>
    <property type="match status" value="2"/>
</dbReference>
<proteinExistence type="predicted"/>
<evidence type="ECO:0000256" key="4">
    <source>
        <dbReference type="ARBA" id="ARBA00022989"/>
    </source>
</evidence>
<feature type="transmembrane region" description="Helical" evidence="11">
    <location>
        <begin position="233"/>
        <end position="250"/>
    </location>
</feature>
<name>A0ABS9BII9_9BACT</name>
<evidence type="ECO:0000259" key="12">
    <source>
        <dbReference type="PROSITE" id="PS51371"/>
    </source>
</evidence>
<evidence type="ECO:0000256" key="11">
    <source>
        <dbReference type="SAM" id="Phobius"/>
    </source>
</evidence>
<evidence type="ECO:0000256" key="6">
    <source>
        <dbReference type="ARBA" id="ARBA00023136"/>
    </source>
</evidence>
<dbReference type="InterPro" id="IPR001807">
    <property type="entry name" value="ClC"/>
</dbReference>
<keyword evidence="6 11" id="KW-0472">Membrane</keyword>
<evidence type="ECO:0000256" key="9">
    <source>
        <dbReference type="ARBA" id="ARBA00023303"/>
    </source>
</evidence>
<evidence type="ECO:0000256" key="5">
    <source>
        <dbReference type="ARBA" id="ARBA00023065"/>
    </source>
</evidence>
<dbReference type="SUPFAM" id="SSF81340">
    <property type="entry name" value="Clc chloride channel"/>
    <property type="match status" value="1"/>
</dbReference>
<feature type="transmembrane region" description="Helical" evidence="11">
    <location>
        <begin position="319"/>
        <end position="343"/>
    </location>
</feature>
<gene>
    <name evidence="13" type="ORF">L0U88_12390</name>
</gene>
<keyword evidence="10" id="KW-0129">CBS domain</keyword>